<proteinExistence type="predicted"/>
<feature type="domain" description="Methyltransferase" evidence="1">
    <location>
        <begin position="57"/>
        <end position="156"/>
    </location>
</feature>
<dbReference type="GO" id="GO:0032259">
    <property type="term" value="P:methylation"/>
    <property type="evidence" value="ECO:0007669"/>
    <property type="project" value="UniProtKB-KW"/>
</dbReference>
<dbReference type="InterPro" id="IPR029063">
    <property type="entry name" value="SAM-dependent_MTases_sf"/>
</dbReference>
<keyword evidence="2" id="KW-0489">Methyltransferase</keyword>
<organism evidence="2 3">
    <name type="scientific">[Clostridium] polysaccharolyticum</name>
    <dbReference type="NCBI Taxonomy" id="29364"/>
    <lineage>
        <taxon>Bacteria</taxon>
        <taxon>Bacillati</taxon>
        <taxon>Bacillota</taxon>
        <taxon>Clostridia</taxon>
        <taxon>Lachnospirales</taxon>
        <taxon>Lachnospiraceae</taxon>
    </lineage>
</organism>
<keyword evidence="2" id="KW-0808">Transferase</keyword>
<evidence type="ECO:0000313" key="3">
    <source>
        <dbReference type="Proteomes" id="UP000199800"/>
    </source>
</evidence>
<dbReference type="Gene3D" id="2.20.25.110">
    <property type="entry name" value="S-adenosyl-L-methionine-dependent methyltransferases"/>
    <property type="match status" value="1"/>
</dbReference>
<dbReference type="PANTHER" id="PTHR43667">
    <property type="entry name" value="CYCLOPROPANE-FATTY-ACYL-PHOSPHOLIPID SYNTHASE"/>
    <property type="match status" value="1"/>
</dbReference>
<evidence type="ECO:0000313" key="2">
    <source>
        <dbReference type="EMBL" id="SET37592.1"/>
    </source>
</evidence>
<dbReference type="GO" id="GO:0008168">
    <property type="term" value="F:methyltransferase activity"/>
    <property type="evidence" value="ECO:0007669"/>
    <property type="project" value="UniProtKB-KW"/>
</dbReference>
<dbReference type="InterPro" id="IPR041698">
    <property type="entry name" value="Methyltransf_25"/>
</dbReference>
<dbReference type="Pfam" id="PF13649">
    <property type="entry name" value="Methyltransf_25"/>
    <property type="match status" value="1"/>
</dbReference>
<accession>A0A1I0DY24</accession>
<dbReference type="CDD" id="cd02440">
    <property type="entry name" value="AdoMet_MTases"/>
    <property type="match status" value="1"/>
</dbReference>
<sequence>MKKYFQIFERISNTYPDKIFECPLYYKKAADLYDAIAVNYNDYPMFLRQAMLTNGPILELCCGSGRLTLPLLKTGFKITAVDLSEDMLGNMKRTIESKKKYARLKDNLTIVNEDMLNLNLNEKYNLIMIGATSIRLMEKDFAEFFNDMYELLNEGGVFLFNFENIPVCTDQEEKLEPLSMGDLQDDTDNMNLIAMQRLIRYTEKRAFVNFISMSTDPEKKVLLSYTDYRIFGIEDIKKAAKESLFGECEIIKESTYETDEYFCRLIKKN</sequence>
<dbReference type="STRING" id="29364.SAMN04487772_11751"/>
<dbReference type="EMBL" id="FOHN01000017">
    <property type="protein sequence ID" value="SET37592.1"/>
    <property type="molecule type" value="Genomic_DNA"/>
</dbReference>
<name>A0A1I0DY24_9FIRM</name>
<evidence type="ECO:0000259" key="1">
    <source>
        <dbReference type="Pfam" id="PF13649"/>
    </source>
</evidence>
<dbReference type="RefSeq" id="WP_177180757.1">
    <property type="nucleotide sequence ID" value="NZ_FOHN01000017.1"/>
</dbReference>
<dbReference type="SUPFAM" id="SSF53335">
    <property type="entry name" value="S-adenosyl-L-methionine-dependent methyltransferases"/>
    <property type="match status" value="1"/>
</dbReference>
<reference evidence="2 3" key="1">
    <citation type="submission" date="2016-10" db="EMBL/GenBank/DDBJ databases">
        <authorList>
            <person name="de Groot N.N."/>
        </authorList>
    </citation>
    <scope>NUCLEOTIDE SEQUENCE [LARGE SCALE GENOMIC DNA]</scope>
    <source>
        <strain evidence="2 3">DSM 1801</strain>
    </source>
</reference>
<dbReference type="PANTHER" id="PTHR43667:SF2">
    <property type="entry name" value="FATTY ACID C-METHYL TRANSFERASE"/>
    <property type="match status" value="1"/>
</dbReference>
<gene>
    <name evidence="2" type="ORF">SAMN04487772_11751</name>
</gene>
<dbReference type="AlphaFoldDB" id="A0A1I0DY24"/>
<dbReference type="Gene3D" id="3.40.50.150">
    <property type="entry name" value="Vaccinia Virus protein VP39"/>
    <property type="match status" value="1"/>
</dbReference>
<protein>
    <submittedName>
        <fullName evidence="2">Methyltransferase domain-containing protein</fullName>
    </submittedName>
</protein>
<dbReference type="InterPro" id="IPR050723">
    <property type="entry name" value="CFA/CMAS"/>
</dbReference>
<keyword evidence="3" id="KW-1185">Reference proteome</keyword>
<dbReference type="Proteomes" id="UP000199800">
    <property type="component" value="Unassembled WGS sequence"/>
</dbReference>